<feature type="transmembrane region" description="Helical" evidence="1">
    <location>
        <begin position="7"/>
        <end position="26"/>
    </location>
</feature>
<keyword evidence="1" id="KW-1133">Transmembrane helix</keyword>
<dbReference type="AlphaFoldDB" id="A0A0F3N8T4"/>
<protein>
    <submittedName>
        <fullName evidence="2">Putative membrane protein</fullName>
    </submittedName>
</protein>
<gene>
    <name evidence="2" type="ORF">EMUCRT_0791</name>
</gene>
<dbReference type="PATRIC" id="fig|1359167.3.peg.760"/>
<evidence type="ECO:0000256" key="1">
    <source>
        <dbReference type="SAM" id="Phobius"/>
    </source>
</evidence>
<evidence type="ECO:0000313" key="3">
    <source>
        <dbReference type="Proteomes" id="UP000033546"/>
    </source>
</evidence>
<sequence>MIEVYSLLFVDSLVAALILPLNKIFVFKVMAYFGGYSYVLMILISALGAVVGGIVNWILGRMIIFARIEYHKVQDDYGKLGVYIKLILMLLTLLCSWIPVWGGIINILSGYFRIKILNLAVLLFFSYFVYLTYCIIVL</sequence>
<proteinExistence type="predicted"/>
<organism evidence="2 3">
    <name type="scientific">Ehrlichia cf. muris str. EmCRT</name>
    <dbReference type="NCBI Taxonomy" id="1359167"/>
    <lineage>
        <taxon>Bacteria</taxon>
        <taxon>Pseudomonadati</taxon>
        <taxon>Pseudomonadota</taxon>
        <taxon>Alphaproteobacteria</taxon>
        <taxon>Rickettsiales</taxon>
        <taxon>Anaplasmataceae</taxon>
        <taxon>Ehrlichia</taxon>
    </lineage>
</organism>
<accession>A0A0F3N8T4</accession>
<dbReference type="Proteomes" id="UP000033546">
    <property type="component" value="Unassembled WGS sequence"/>
</dbReference>
<keyword evidence="1" id="KW-0812">Transmembrane</keyword>
<comment type="caution">
    <text evidence="2">The sequence shown here is derived from an EMBL/GenBank/DDBJ whole genome shotgun (WGS) entry which is preliminary data.</text>
</comment>
<keyword evidence="1" id="KW-0472">Membrane</keyword>
<feature type="transmembrane region" description="Helical" evidence="1">
    <location>
        <begin position="38"/>
        <end position="59"/>
    </location>
</feature>
<reference evidence="2 3" key="1">
    <citation type="submission" date="2015-02" db="EMBL/GenBank/DDBJ databases">
        <title>Genome Sequencing of Rickettsiales.</title>
        <authorList>
            <person name="Daugherty S.C."/>
            <person name="Su Q."/>
            <person name="Abolude K."/>
            <person name="Beier-Sexton M."/>
            <person name="Carlyon J.A."/>
            <person name="Carter R."/>
            <person name="Day N.P."/>
            <person name="Dumler S.J."/>
            <person name="Dyachenko V."/>
            <person name="Godinez A."/>
            <person name="Kurtti T.J."/>
            <person name="Lichay M."/>
            <person name="Mullins K.E."/>
            <person name="Ott S."/>
            <person name="Pappas-Brown V."/>
            <person name="Paris D.H."/>
            <person name="Patel P."/>
            <person name="Richards A.L."/>
            <person name="Sadzewicz L."/>
            <person name="Sears K."/>
            <person name="Seidman D."/>
            <person name="Sengamalay N."/>
            <person name="Stenos J."/>
            <person name="Tallon L.J."/>
            <person name="Vincent G."/>
            <person name="Fraser C.M."/>
            <person name="Munderloh U."/>
            <person name="Dunning-Hotopp J.C."/>
        </authorList>
    </citation>
    <scope>NUCLEOTIDE SEQUENCE [LARGE SCALE GENOMIC DNA]</scope>
    <source>
        <strain evidence="2 3">EmCRT</strain>
    </source>
</reference>
<feature type="transmembrane region" description="Helical" evidence="1">
    <location>
        <begin position="80"/>
        <end position="104"/>
    </location>
</feature>
<evidence type="ECO:0000313" key="2">
    <source>
        <dbReference type="EMBL" id="KJV63339.1"/>
    </source>
</evidence>
<feature type="transmembrane region" description="Helical" evidence="1">
    <location>
        <begin position="116"/>
        <end position="136"/>
    </location>
</feature>
<dbReference type="RefSeq" id="WP_045805087.1">
    <property type="nucleotide sequence ID" value="NZ_LANU01000003.1"/>
</dbReference>
<dbReference type="EMBL" id="LANU01000003">
    <property type="protein sequence ID" value="KJV63339.1"/>
    <property type="molecule type" value="Genomic_DNA"/>
</dbReference>
<name>A0A0F3N8T4_9RICK</name>